<organism evidence="6 7">
    <name type="scientific">Mycolicibacterium paratuberculosis (strain ATCC BAA-968 / K-10)</name>
    <name type="common">Mycobacterium paratuberculosis</name>
    <dbReference type="NCBI Taxonomy" id="262316"/>
    <lineage>
        <taxon>Bacteria</taxon>
        <taxon>Bacillati</taxon>
        <taxon>Actinomycetota</taxon>
        <taxon>Actinomycetes</taxon>
        <taxon>Mycobacteriales</taxon>
        <taxon>Mycobacteriaceae</taxon>
        <taxon>Mycobacterium</taxon>
        <taxon>Mycobacterium avium complex (MAC)</taxon>
    </lineage>
</organism>
<dbReference type="SMART" id="SM00642">
    <property type="entry name" value="Aamy"/>
    <property type="match status" value="1"/>
</dbReference>
<feature type="compositionally biased region" description="Basic and acidic residues" evidence="4">
    <location>
        <begin position="404"/>
        <end position="416"/>
    </location>
</feature>
<gene>
    <name evidence="6" type="ordered locus">MAP_2292</name>
</gene>
<dbReference type="InterPro" id="IPR006047">
    <property type="entry name" value="GH13_cat_dom"/>
</dbReference>
<dbReference type="InterPro" id="IPR045857">
    <property type="entry name" value="O16G_dom_2"/>
</dbReference>
<feature type="domain" description="Glycosyl hydrolase family 13 catalytic" evidence="5">
    <location>
        <begin position="31"/>
        <end position="416"/>
    </location>
</feature>
<dbReference type="PANTHER" id="PTHR10357:SF179">
    <property type="entry name" value="NEUTRAL AND BASIC AMINO ACID TRANSPORT PROTEIN RBAT"/>
    <property type="match status" value="1"/>
</dbReference>
<keyword evidence="2" id="KW-0325">Glycoprotein</keyword>
<dbReference type="Pfam" id="PF00128">
    <property type="entry name" value="Alpha-amylase"/>
    <property type="match status" value="1"/>
</dbReference>
<sequence>MMSAHEVMSAHETERGAMQSKPWWSSAVFYQVYPRSFADSDGDGVGDIDGVTAHLDHLEQLGVDAIWLNPVTVSPMADHGYDVADPRDIDPLFGGMAAIERLIAAAHRRGIKITMDVVPNHTSSAHPWFQAALAAGPGSDARQRYFFRDGRGADGELPPNNWTSVFGGSAWTRVLEPDGNPGQWYLHLFDTEQPDLNWEHPDVFDDFEKTLRFWLERGVDGFRIDVAHGMAKPAGLPDSPDLESKVLHHSDDDPRFNHPSVHDIHRDIRKVVNDYPGAVTVGEVWVTDNARWAEYLRPDELHLGFNFRLTKIDFDAVQIHDAIQNSLAATALQEATPTWTLSNHDVGREVTRYGGGEVGLRRARAMAMVMLALPGAVFIYNGEELGLPDVELPDEVLQDPTWERSGHTERGRDKCRVPMPWSGQAPPFGFSSRTDTWLPMPKEWAALTVQKQRDDPDSTLSFFRRALELRRRRVEFDGDGVELAGGDRRCGDVPASRRAGVRPQQRRAARAAAAGRTGAGERAAAGREAAPGRGGLAGLAARPGRAFRRPLLYMLTHGLLRVDSDRRRPGGHRGGGPAARSRGGQHRLDRPRLRRRRHRPEVAIGVQQHARRAVSRIFQRLQVISVLRGTAHAAAGNRRRRNLRAGAGGRTPAVGHRAAARAGRHRHHHRHRAVPVGPAVADRDRAARDLLPERDPGRRGGAQKALPPRPGGDSGGSRAGSRKARAPIAFRGDGGRVRFIALVDDRAAQPAAPAGRKGDQLLPEPAEIRCLLR</sequence>
<dbReference type="Gene3D" id="3.90.400.10">
    <property type="entry name" value="Oligo-1,6-glucosidase, Domain 2"/>
    <property type="match status" value="1"/>
</dbReference>
<dbReference type="GO" id="GO:0004556">
    <property type="term" value="F:alpha-amylase activity"/>
    <property type="evidence" value="ECO:0007669"/>
    <property type="project" value="TreeGrafter"/>
</dbReference>
<dbReference type="PANTHER" id="PTHR10357">
    <property type="entry name" value="ALPHA-AMYLASE FAMILY MEMBER"/>
    <property type="match status" value="1"/>
</dbReference>
<dbReference type="AlphaFoldDB" id="Q73XL7"/>
<dbReference type="GO" id="GO:0009313">
    <property type="term" value="P:oligosaccharide catabolic process"/>
    <property type="evidence" value="ECO:0007669"/>
    <property type="project" value="TreeGrafter"/>
</dbReference>
<reference evidence="6 7" key="1">
    <citation type="journal article" date="2005" name="Proc. Natl. Acad. Sci. U.S.A.">
        <title>The complete genome sequence of Mycobacterium avium subspecies paratuberculosis.</title>
        <authorList>
            <person name="Li L."/>
            <person name="Bannantine J.P."/>
            <person name="Zhang Q."/>
            <person name="Amonsin A."/>
            <person name="May B.J."/>
            <person name="Alt D."/>
            <person name="Banerji N."/>
            <person name="Kanjilal S."/>
            <person name="Kapur V."/>
        </authorList>
    </citation>
    <scope>NUCLEOTIDE SEQUENCE [LARGE SCALE GENOMIC DNA]</scope>
    <source>
        <strain evidence="7">ATCC BAA-968 / K-10</strain>
    </source>
</reference>
<dbReference type="Proteomes" id="UP000000580">
    <property type="component" value="Chromosome"/>
</dbReference>
<evidence type="ECO:0000313" key="6">
    <source>
        <dbReference type="EMBL" id="AAS04609.1"/>
    </source>
</evidence>
<evidence type="ECO:0000313" key="7">
    <source>
        <dbReference type="Proteomes" id="UP000000580"/>
    </source>
</evidence>
<protein>
    <recommendedName>
        <fullName evidence="5">Glycosyl hydrolase family 13 catalytic domain-containing protein</fullName>
    </recommendedName>
</protein>
<dbReference type="InterPro" id="IPR017853">
    <property type="entry name" value="GH"/>
</dbReference>
<evidence type="ECO:0000256" key="4">
    <source>
        <dbReference type="SAM" id="MobiDB-lite"/>
    </source>
</evidence>
<proteinExistence type="inferred from homology"/>
<feature type="compositionally biased region" description="Basic and acidic residues" evidence="4">
    <location>
        <begin position="681"/>
        <end position="698"/>
    </location>
</feature>
<dbReference type="CDD" id="cd11332">
    <property type="entry name" value="AmyAc_OligoGlu_TS"/>
    <property type="match status" value="1"/>
</dbReference>
<dbReference type="GO" id="GO:0016853">
    <property type="term" value="F:isomerase activity"/>
    <property type="evidence" value="ECO:0007669"/>
    <property type="project" value="UniProtKB-KW"/>
</dbReference>
<dbReference type="Gene3D" id="3.20.20.80">
    <property type="entry name" value="Glycosidases"/>
    <property type="match status" value="1"/>
</dbReference>
<dbReference type="FunFam" id="3.90.400.10:FF:000001">
    <property type="entry name" value="Maltase A3, isoform A"/>
    <property type="match status" value="1"/>
</dbReference>
<dbReference type="KEGG" id="mpa:MAP_2292"/>
<feature type="compositionally biased region" description="Basic residues" evidence="4">
    <location>
        <begin position="658"/>
        <end position="673"/>
    </location>
</feature>
<evidence type="ECO:0000259" key="5">
    <source>
        <dbReference type="SMART" id="SM00642"/>
    </source>
</evidence>
<dbReference type="SUPFAM" id="SSF51445">
    <property type="entry name" value="(Trans)glycosidases"/>
    <property type="match status" value="1"/>
</dbReference>
<evidence type="ECO:0000256" key="3">
    <source>
        <dbReference type="ARBA" id="ARBA00023235"/>
    </source>
</evidence>
<evidence type="ECO:0000256" key="1">
    <source>
        <dbReference type="ARBA" id="ARBA00008061"/>
    </source>
</evidence>
<dbReference type="eggNOG" id="COG0366">
    <property type="taxonomic scope" value="Bacteria"/>
</dbReference>
<dbReference type="STRING" id="262316.MAP_2292"/>
<dbReference type="HOGENOM" id="CLU_361633_0_0_11"/>
<evidence type="ECO:0000256" key="2">
    <source>
        <dbReference type="ARBA" id="ARBA00023180"/>
    </source>
</evidence>
<name>Q73XL7_MYCPA</name>
<feature type="region of interest" description="Disordered" evidence="4">
    <location>
        <begin position="404"/>
        <end position="426"/>
    </location>
</feature>
<feature type="region of interest" description="Disordered" evidence="4">
    <location>
        <begin position="630"/>
        <end position="730"/>
    </location>
</feature>
<feature type="compositionally biased region" description="Low complexity" evidence="4">
    <location>
        <begin position="510"/>
        <end position="531"/>
    </location>
</feature>
<feature type="region of interest" description="Disordered" evidence="4">
    <location>
        <begin position="488"/>
        <end position="540"/>
    </location>
</feature>
<comment type="similarity">
    <text evidence="1">Belongs to the glycosyl hydrolase 13 family.</text>
</comment>
<dbReference type="EMBL" id="AE016958">
    <property type="protein sequence ID" value="AAS04609.1"/>
    <property type="molecule type" value="Genomic_DNA"/>
</dbReference>
<keyword evidence="3" id="KW-0413">Isomerase</keyword>
<keyword evidence="7" id="KW-1185">Reference proteome</keyword>
<accession>Q73XL7</accession>
<feature type="region of interest" description="Disordered" evidence="4">
    <location>
        <begin position="563"/>
        <end position="595"/>
    </location>
</feature>